<dbReference type="RefSeq" id="WP_110378994.1">
    <property type="nucleotide sequence ID" value="NZ_CP029288.2"/>
</dbReference>
<organism evidence="8 9">
    <name type="scientific">Acidianus sulfidivorans JP7</name>
    <dbReference type="NCBI Taxonomy" id="619593"/>
    <lineage>
        <taxon>Archaea</taxon>
        <taxon>Thermoproteota</taxon>
        <taxon>Thermoprotei</taxon>
        <taxon>Sulfolobales</taxon>
        <taxon>Sulfolobaceae</taxon>
        <taxon>Acidianus</taxon>
    </lineage>
</organism>
<dbReference type="GeneID" id="36836321"/>
<keyword evidence="4" id="KW-0067">ATP-binding</keyword>
<dbReference type="KEGG" id="asul:DFR86_00090"/>
<keyword evidence="5" id="KW-0175">Coiled coil</keyword>
<keyword evidence="3 8" id="KW-0347">Helicase</keyword>
<keyword evidence="1" id="KW-0547">Nucleotide-binding</keyword>
<dbReference type="InterPro" id="IPR057342">
    <property type="entry name" value="DEXDc_RapA"/>
</dbReference>
<protein>
    <submittedName>
        <fullName evidence="8">Helicase</fullName>
    </submittedName>
</protein>
<dbReference type="CDD" id="cd18793">
    <property type="entry name" value="SF2_C_SNF"/>
    <property type="match status" value="1"/>
</dbReference>
<proteinExistence type="predicted"/>
<dbReference type="SUPFAM" id="SSF52540">
    <property type="entry name" value="P-loop containing nucleoside triphosphate hydrolases"/>
    <property type="match status" value="1"/>
</dbReference>
<name>A0A2U9IJJ2_9CREN</name>
<dbReference type="PROSITE" id="PS51192">
    <property type="entry name" value="HELICASE_ATP_BIND_1"/>
    <property type="match status" value="1"/>
</dbReference>
<dbReference type="Gene3D" id="3.40.50.10810">
    <property type="entry name" value="Tandem AAA-ATPase domain"/>
    <property type="match status" value="1"/>
</dbReference>
<accession>A0A2U9IJJ2</accession>
<dbReference type="CDD" id="cd18011">
    <property type="entry name" value="DEXDc_RapA"/>
    <property type="match status" value="1"/>
</dbReference>
<dbReference type="GO" id="GO:0004386">
    <property type="term" value="F:helicase activity"/>
    <property type="evidence" value="ECO:0007669"/>
    <property type="project" value="UniProtKB-KW"/>
</dbReference>
<dbReference type="GO" id="GO:0005524">
    <property type="term" value="F:ATP binding"/>
    <property type="evidence" value="ECO:0007669"/>
    <property type="project" value="InterPro"/>
</dbReference>
<sequence>MSEFNGFLSYVFDELGKYHPFFRYPYLSSFDFEPYVHQAEIYYKLLPREPIRFLIADDVGLGKTIEGIMIIDELIKRGARNILIVLPKNLVEQWKNDLNKFLREWNTRIVENPQENTIVVVSIDKLKRERNLKAFLDKHWDLILLDEIHKVSVLNSKETQRYTAIKRLVEKNINSHFIGLSATPHRGDENDFFRRLRLIDLNLVDPTRTNDASRALMARRTKYLVNKIYECDKIFPDAQFIHVIQPTTEDEKEYYNLIVELSISIIKEYMMAQGKQTRALGLLSFLVGRRALSSPKAGLLTLKRIIENRETQLQAEEEEEEIDEYAEDEIVTREEDIDDLVNSYIISNSKYLQKYKDLLEKLVNLAKSIIDKKEDSRIKALLDLVKAHLERGEKIIVFTDFKDTANYIIEQLKDNLKMKGSDKCNRNDDICVIHSGNLKQIGIENVKKWLKDRGEVLITTDVASEGLNLQDANVLIHYELPLSLVKFEQRNGRVWRLKQRKPVYIYYISLDTAIEQNIIEKYYAKLLNVISATGPTRTPVDNIVYNKGNVKYVFDLSKESDTLPIAASYNDPKDKDKNITVFKIWEAAVKDAVEKGNLLDEIVSTMLKRVLAFRQAVDKWFQISVRTIDQELKDYVSKILGFRTRKEFLESLSNLLQHYINVENGKLENVGNEMYLRLEGRLPIKVDISFISNILRVFYSLTSNEKKIKHIIAEGLNISVFFVLANVKLKDKLVMRIPLFVNPNGEIVPLSEVFNNILSKLGKANTGEVNVDISRIKPRLETTLKLNILKGLLNPLFDYKRKGIGGKNWMPGSIDDIKVDFEVIGSIIGVEGRNSVNESEVIAVLEKLGNVTRSNDGRIRLEEKGEVKYYNVVSPSKLVYEKNAVSLVDNVLVRT</sequence>
<dbReference type="AlphaFoldDB" id="A0A2U9IJJ2"/>
<dbReference type="InterPro" id="IPR049730">
    <property type="entry name" value="SNF2/RAD54-like_C"/>
</dbReference>
<dbReference type="GO" id="GO:0016787">
    <property type="term" value="F:hydrolase activity"/>
    <property type="evidence" value="ECO:0007669"/>
    <property type="project" value="UniProtKB-KW"/>
</dbReference>
<gene>
    <name evidence="8" type="ORF">DFR86_00090</name>
</gene>
<dbReference type="InterPro" id="IPR014001">
    <property type="entry name" value="Helicase_ATP-bd"/>
</dbReference>
<dbReference type="GO" id="GO:0140097">
    <property type="term" value="F:catalytic activity, acting on DNA"/>
    <property type="evidence" value="ECO:0007669"/>
    <property type="project" value="UniProtKB-ARBA"/>
</dbReference>
<dbReference type="Pfam" id="PF04851">
    <property type="entry name" value="ResIII"/>
    <property type="match status" value="1"/>
</dbReference>
<dbReference type="InterPro" id="IPR006935">
    <property type="entry name" value="Helicase/UvrB_N"/>
</dbReference>
<reference evidence="8 9" key="1">
    <citation type="submission" date="2018-05" db="EMBL/GenBank/DDBJ databases">
        <title>Complete Genome Sequences of Extremely Thermoacidophilic, Metal-Mobilizing Type-Strain Members of the Archaeal Family Sulfolobaceae: Acidianus brierleyi DSM-1651T, Acidianus sulfidivorans DSM-18786T, Metallosphaera hakonensis DSM-7519T, and Metallosphaera prunae DSM-10039T.</title>
        <authorList>
            <person name="Counts J.A."/>
            <person name="Kelly R.M."/>
        </authorList>
    </citation>
    <scope>NUCLEOTIDE SEQUENCE [LARGE SCALE GENOMIC DNA]</scope>
    <source>
        <strain evidence="8 9">JP7</strain>
    </source>
</reference>
<dbReference type="Proteomes" id="UP000248410">
    <property type="component" value="Chromosome"/>
</dbReference>
<dbReference type="SMART" id="SM00487">
    <property type="entry name" value="DEXDc"/>
    <property type="match status" value="1"/>
</dbReference>
<dbReference type="Pfam" id="PF00271">
    <property type="entry name" value="Helicase_C"/>
    <property type="match status" value="1"/>
</dbReference>
<evidence type="ECO:0000256" key="2">
    <source>
        <dbReference type="ARBA" id="ARBA00022801"/>
    </source>
</evidence>
<dbReference type="EMBL" id="CP029288">
    <property type="protein sequence ID" value="AWR96104.1"/>
    <property type="molecule type" value="Genomic_DNA"/>
</dbReference>
<dbReference type="OrthoDB" id="41184at2157"/>
<evidence type="ECO:0000313" key="8">
    <source>
        <dbReference type="EMBL" id="AWR96104.1"/>
    </source>
</evidence>
<dbReference type="SMART" id="SM00490">
    <property type="entry name" value="HELICc"/>
    <property type="match status" value="1"/>
</dbReference>
<evidence type="ECO:0000313" key="9">
    <source>
        <dbReference type="Proteomes" id="UP000248410"/>
    </source>
</evidence>
<dbReference type="PROSITE" id="PS51194">
    <property type="entry name" value="HELICASE_CTER"/>
    <property type="match status" value="1"/>
</dbReference>
<evidence type="ECO:0000259" key="6">
    <source>
        <dbReference type="PROSITE" id="PS51192"/>
    </source>
</evidence>
<dbReference type="PANTHER" id="PTHR45766:SF6">
    <property type="entry name" value="SWI_SNF-RELATED MATRIX-ASSOCIATED ACTIN-DEPENDENT REGULATOR OF CHROMATIN SUBFAMILY A-LIKE PROTEIN 1"/>
    <property type="match status" value="1"/>
</dbReference>
<dbReference type="Gene3D" id="3.40.50.300">
    <property type="entry name" value="P-loop containing nucleotide triphosphate hydrolases"/>
    <property type="match status" value="1"/>
</dbReference>
<evidence type="ECO:0000256" key="1">
    <source>
        <dbReference type="ARBA" id="ARBA00022741"/>
    </source>
</evidence>
<feature type="coiled-coil region" evidence="5">
    <location>
        <begin position="299"/>
        <end position="372"/>
    </location>
</feature>
<dbReference type="InterPro" id="IPR001650">
    <property type="entry name" value="Helicase_C-like"/>
</dbReference>
<evidence type="ECO:0000256" key="4">
    <source>
        <dbReference type="ARBA" id="ARBA00022840"/>
    </source>
</evidence>
<feature type="domain" description="Helicase ATP-binding" evidence="6">
    <location>
        <begin position="44"/>
        <end position="202"/>
    </location>
</feature>
<evidence type="ECO:0000259" key="7">
    <source>
        <dbReference type="PROSITE" id="PS51194"/>
    </source>
</evidence>
<evidence type="ECO:0000256" key="3">
    <source>
        <dbReference type="ARBA" id="ARBA00022806"/>
    </source>
</evidence>
<dbReference type="PANTHER" id="PTHR45766">
    <property type="entry name" value="DNA ANNEALING HELICASE AND ENDONUCLEASE ZRANB3 FAMILY MEMBER"/>
    <property type="match status" value="1"/>
</dbReference>
<keyword evidence="9" id="KW-1185">Reference proteome</keyword>
<keyword evidence="2" id="KW-0378">Hydrolase</keyword>
<dbReference type="InterPro" id="IPR027417">
    <property type="entry name" value="P-loop_NTPase"/>
</dbReference>
<feature type="domain" description="Helicase C-terminal" evidence="7">
    <location>
        <begin position="377"/>
        <end position="544"/>
    </location>
</feature>
<dbReference type="InterPro" id="IPR038718">
    <property type="entry name" value="SNF2-like_sf"/>
</dbReference>
<dbReference type="GO" id="GO:0003677">
    <property type="term" value="F:DNA binding"/>
    <property type="evidence" value="ECO:0007669"/>
    <property type="project" value="InterPro"/>
</dbReference>
<evidence type="ECO:0000256" key="5">
    <source>
        <dbReference type="SAM" id="Coils"/>
    </source>
</evidence>